<evidence type="ECO:0008006" key="3">
    <source>
        <dbReference type="Google" id="ProtNLM"/>
    </source>
</evidence>
<proteinExistence type="predicted"/>
<gene>
    <name evidence="1" type="ORF">DFA_06282</name>
</gene>
<dbReference type="Gene3D" id="1.25.40.20">
    <property type="entry name" value="Ankyrin repeat-containing domain"/>
    <property type="match status" value="2"/>
</dbReference>
<dbReference type="Pfam" id="PF12796">
    <property type="entry name" value="Ank_2"/>
    <property type="match status" value="1"/>
</dbReference>
<dbReference type="AlphaFoldDB" id="F4PKL5"/>
<accession>F4PKL5</accession>
<dbReference type="InterPro" id="IPR002110">
    <property type="entry name" value="Ankyrin_rpt"/>
</dbReference>
<sequence length="468" mass="53660">MDNNNIITFLSIFRNLVIRNQIFKEILEFKTTSTSKPPLRYIRGESLIDHIRGGDLLVIGIFSLDWSFIKHYLPLVQDVSLDIQCKAISQYCMRLHANHNTVEQLLKWSRDYQPVSLSSPNNTIMLDYIIGKTGNLDIAQLLLERFPNLKISYKAFDWASSNGHLENLIWLTNNQRIGCTVSAMDDAAKNGHLNIVHYLDKTRVEGCTTNAIDNASLNGHLNIVKYLIENRIEGCTIEAMNNCAKNDHFMIFKYLHEKGFNCNEKAMNYCCLNGNLEFLKFIHLNRTEGCSFLAMDNASKNGHLDILKYLKLNRTEGCKDAMEYAMSNGYLDIVVWLHQNMNQEPMTVYVVAPARNGHLDIVEWIFKHYPDRIGSVVMDAAASRGQLHIVQWLHQNNGTVGCSKNAMDMAIQWLHQYRSEGCTSQAVINAIFGQHLDTIIWLFENRTECDPEQAYKTAINMNFQSIKY</sequence>
<dbReference type="RefSeq" id="XP_004361990.1">
    <property type="nucleotide sequence ID" value="XM_004361933.1"/>
</dbReference>
<evidence type="ECO:0000313" key="2">
    <source>
        <dbReference type="Proteomes" id="UP000007797"/>
    </source>
</evidence>
<dbReference type="PANTHER" id="PTHR46586">
    <property type="entry name" value="ANKYRIN REPEAT-CONTAINING PROTEIN"/>
    <property type="match status" value="1"/>
</dbReference>
<dbReference type="SUPFAM" id="SSF48403">
    <property type="entry name" value="Ankyrin repeat"/>
    <property type="match status" value="1"/>
</dbReference>
<name>F4PKL5_CACFS</name>
<dbReference type="GeneID" id="14876573"/>
<keyword evidence="2" id="KW-1185">Reference proteome</keyword>
<dbReference type="OrthoDB" id="194358at2759"/>
<organism evidence="1 2">
    <name type="scientific">Cavenderia fasciculata</name>
    <name type="common">Slime mold</name>
    <name type="synonym">Dictyostelium fasciculatum</name>
    <dbReference type="NCBI Taxonomy" id="261658"/>
    <lineage>
        <taxon>Eukaryota</taxon>
        <taxon>Amoebozoa</taxon>
        <taxon>Evosea</taxon>
        <taxon>Eumycetozoa</taxon>
        <taxon>Dictyostelia</taxon>
        <taxon>Acytosteliales</taxon>
        <taxon>Cavenderiaceae</taxon>
        <taxon>Cavenderia</taxon>
    </lineage>
</organism>
<dbReference type="InterPro" id="IPR052050">
    <property type="entry name" value="SecEffector_AnkRepeat"/>
</dbReference>
<dbReference type="EMBL" id="GL883007">
    <property type="protein sequence ID" value="EGG24139.1"/>
    <property type="molecule type" value="Genomic_DNA"/>
</dbReference>
<reference evidence="2" key="1">
    <citation type="journal article" date="2011" name="Genome Res.">
        <title>Phylogeny-wide analysis of social amoeba genomes highlights ancient origins for complex intercellular communication.</title>
        <authorList>
            <person name="Heidel A.J."/>
            <person name="Lawal H.M."/>
            <person name="Felder M."/>
            <person name="Schilde C."/>
            <person name="Helps N.R."/>
            <person name="Tunggal B."/>
            <person name="Rivero F."/>
            <person name="John U."/>
            <person name="Schleicher M."/>
            <person name="Eichinger L."/>
            <person name="Platzer M."/>
            <person name="Noegel A.A."/>
            <person name="Schaap P."/>
            <person name="Gloeckner G."/>
        </authorList>
    </citation>
    <scope>NUCLEOTIDE SEQUENCE [LARGE SCALE GENOMIC DNA]</scope>
    <source>
        <strain evidence="2">SH3</strain>
    </source>
</reference>
<protein>
    <recommendedName>
        <fullName evidence="3">Ankyrin repeat-containing protein</fullName>
    </recommendedName>
</protein>
<dbReference type="SMART" id="SM00248">
    <property type="entry name" value="ANK"/>
    <property type="match status" value="4"/>
</dbReference>
<evidence type="ECO:0000313" key="1">
    <source>
        <dbReference type="EMBL" id="EGG24139.1"/>
    </source>
</evidence>
<dbReference type="InterPro" id="IPR036770">
    <property type="entry name" value="Ankyrin_rpt-contain_sf"/>
</dbReference>
<dbReference type="Proteomes" id="UP000007797">
    <property type="component" value="Unassembled WGS sequence"/>
</dbReference>
<dbReference type="KEGG" id="dfa:DFA_06282"/>
<dbReference type="PANTHER" id="PTHR46586:SF3">
    <property type="entry name" value="ANKYRIN REPEAT-CONTAINING PROTEIN"/>
    <property type="match status" value="1"/>
</dbReference>